<dbReference type="KEGG" id="evi:Echvi_1553"/>
<dbReference type="Gene3D" id="1.10.510.10">
    <property type="entry name" value="Transferase(Phosphotransferase) domain 1"/>
    <property type="match status" value="1"/>
</dbReference>
<keyword evidence="2" id="KW-1185">Reference proteome</keyword>
<dbReference type="AlphaFoldDB" id="L0FXN4"/>
<evidence type="ECO:0000313" key="1">
    <source>
        <dbReference type="EMBL" id="AGA77818.1"/>
    </source>
</evidence>
<sequence length="260" mass="30608">MMRKSIHVNAKYEHLRTYLENIPEEFEARGEVVYDLRNQVRVDEVSGVKIVIKSFRKIYLANRIIYAYFRPSKAKRAYEYGLLLQDHGVNTPDPVAYIDCVENGMLKAGYFVSLYTDYQPLSAFDASDADKARALLDGLAHFTMKLHQNRIFHEDYTLSNVLYQEVDGNFDFTVIDNNRLKFTSIDEKLAAKSLNRLGFQPEMLTFLVRRYAEISGMDALKELKLFYDYKYEANLKYKTKHKLKRLRNHLWQREKLKSPC</sequence>
<keyword evidence="1" id="KW-0418">Kinase</keyword>
<reference evidence="2" key="1">
    <citation type="submission" date="2012-02" db="EMBL/GenBank/DDBJ databases">
        <title>The complete genome of Echinicola vietnamensis DSM 17526.</title>
        <authorList>
            <person name="Lucas S."/>
            <person name="Copeland A."/>
            <person name="Lapidus A."/>
            <person name="Glavina del Rio T."/>
            <person name="Dalin E."/>
            <person name="Tice H."/>
            <person name="Bruce D."/>
            <person name="Goodwin L."/>
            <person name="Pitluck S."/>
            <person name="Peters L."/>
            <person name="Ovchinnikova G."/>
            <person name="Teshima H."/>
            <person name="Kyrpides N."/>
            <person name="Mavromatis K."/>
            <person name="Ivanova N."/>
            <person name="Brettin T."/>
            <person name="Detter J.C."/>
            <person name="Han C."/>
            <person name="Larimer F."/>
            <person name="Land M."/>
            <person name="Hauser L."/>
            <person name="Markowitz V."/>
            <person name="Cheng J.-F."/>
            <person name="Hugenholtz P."/>
            <person name="Woyke T."/>
            <person name="Wu D."/>
            <person name="Brambilla E."/>
            <person name="Klenk H.-P."/>
            <person name="Eisen J.A."/>
        </authorList>
    </citation>
    <scope>NUCLEOTIDE SEQUENCE [LARGE SCALE GENOMIC DNA]</scope>
    <source>
        <strain evidence="2">DSM 17526 / LMG 23754 / KMM 6221</strain>
    </source>
</reference>
<gene>
    <name evidence="1" type="ordered locus">Echvi_1553</name>
</gene>
<accession>L0FXN4</accession>
<dbReference type="GO" id="GO:0004672">
    <property type="term" value="F:protein kinase activity"/>
    <property type="evidence" value="ECO:0007669"/>
    <property type="project" value="InterPro"/>
</dbReference>
<dbReference type="EMBL" id="CP003346">
    <property type="protein sequence ID" value="AGA77818.1"/>
    <property type="molecule type" value="Genomic_DNA"/>
</dbReference>
<protein>
    <submittedName>
        <fullName evidence="1">Lipopolysaccharide kinase (Kdo/WaaP) family</fullName>
    </submittedName>
</protein>
<keyword evidence="1" id="KW-0808">Transferase</keyword>
<dbReference type="eggNOG" id="COG0478">
    <property type="taxonomic scope" value="Bacteria"/>
</dbReference>
<dbReference type="HOGENOM" id="CLU_079054_0_0_10"/>
<dbReference type="SUPFAM" id="SSF56112">
    <property type="entry name" value="Protein kinase-like (PK-like)"/>
    <property type="match status" value="1"/>
</dbReference>
<dbReference type="RefSeq" id="WP_015265381.1">
    <property type="nucleotide sequence ID" value="NC_019904.1"/>
</dbReference>
<dbReference type="PATRIC" id="fig|926556.3.peg.1651"/>
<evidence type="ECO:0000313" key="2">
    <source>
        <dbReference type="Proteomes" id="UP000010796"/>
    </source>
</evidence>
<dbReference type="PROSITE" id="PS00109">
    <property type="entry name" value="PROTEIN_KINASE_TYR"/>
    <property type="match status" value="1"/>
</dbReference>
<dbReference type="STRING" id="926556.Echvi_1553"/>
<dbReference type="InterPro" id="IPR011009">
    <property type="entry name" value="Kinase-like_dom_sf"/>
</dbReference>
<organism evidence="1 2">
    <name type="scientific">Echinicola vietnamensis (strain DSM 17526 / LMG 23754 / KMM 6221)</name>
    <dbReference type="NCBI Taxonomy" id="926556"/>
    <lineage>
        <taxon>Bacteria</taxon>
        <taxon>Pseudomonadati</taxon>
        <taxon>Bacteroidota</taxon>
        <taxon>Cytophagia</taxon>
        <taxon>Cytophagales</taxon>
        <taxon>Cyclobacteriaceae</taxon>
        <taxon>Echinicola</taxon>
    </lineage>
</organism>
<dbReference type="InterPro" id="IPR008266">
    <property type="entry name" value="Tyr_kinase_AS"/>
</dbReference>
<proteinExistence type="predicted"/>
<name>L0FXN4_ECHVK</name>
<dbReference type="Proteomes" id="UP000010796">
    <property type="component" value="Chromosome"/>
</dbReference>
<dbReference type="Pfam" id="PF06293">
    <property type="entry name" value="Kdo"/>
    <property type="match status" value="1"/>
</dbReference>